<feature type="domain" description="N-acetyltransferase" evidence="3">
    <location>
        <begin position="1"/>
        <end position="145"/>
    </location>
</feature>
<dbReference type="SUPFAM" id="SSF55729">
    <property type="entry name" value="Acyl-CoA N-acyltransferases (Nat)"/>
    <property type="match status" value="1"/>
</dbReference>
<dbReference type="InterPro" id="IPR006464">
    <property type="entry name" value="AcTrfase_RimI/Ard1"/>
</dbReference>
<protein>
    <submittedName>
        <fullName evidence="4">Ribosomal-protein-alanine N-acetyltransferase</fullName>
    </submittedName>
</protein>
<evidence type="ECO:0000259" key="3">
    <source>
        <dbReference type="PROSITE" id="PS51186"/>
    </source>
</evidence>
<dbReference type="GO" id="GO:0008080">
    <property type="term" value="F:N-acetyltransferase activity"/>
    <property type="evidence" value="ECO:0007669"/>
    <property type="project" value="InterPro"/>
</dbReference>
<dbReference type="InterPro" id="IPR050832">
    <property type="entry name" value="Bact_Acetyltransf"/>
</dbReference>
<evidence type="ECO:0000313" key="5">
    <source>
        <dbReference type="Proteomes" id="UP000252345"/>
    </source>
</evidence>
<dbReference type="Proteomes" id="UP000252345">
    <property type="component" value="Unassembled WGS sequence"/>
</dbReference>
<dbReference type="PANTHER" id="PTHR43877">
    <property type="entry name" value="AMINOALKYLPHOSPHONATE N-ACETYLTRANSFERASE-RELATED-RELATED"/>
    <property type="match status" value="1"/>
</dbReference>
<dbReference type="PANTHER" id="PTHR43877:SF2">
    <property type="entry name" value="AMINOALKYLPHOSPHONATE N-ACETYLTRANSFERASE-RELATED"/>
    <property type="match status" value="1"/>
</dbReference>
<evidence type="ECO:0000256" key="1">
    <source>
        <dbReference type="ARBA" id="ARBA00022679"/>
    </source>
</evidence>
<reference evidence="4 5" key="1">
    <citation type="submission" date="2017-10" db="EMBL/GenBank/DDBJ databases">
        <title>Bifidobacterium xylocopum sp. nov. and Bifidobacterium aemilianum sp. nov., from the carpenter bee (Xylocopa violacea) digestive tract.</title>
        <authorList>
            <person name="Alberoni D."/>
            <person name="Baffoni L."/>
            <person name="Di Gioia D."/>
            <person name="Gaggia F."/>
            <person name="Biavati B."/>
        </authorList>
    </citation>
    <scope>NUCLEOTIDE SEQUENCE [LARGE SCALE GENOMIC DNA]</scope>
    <source>
        <strain evidence="4 5">XV2</strain>
    </source>
</reference>
<keyword evidence="5" id="KW-1185">Reference proteome</keyword>
<dbReference type="Pfam" id="PF00583">
    <property type="entry name" value="Acetyltransf_1"/>
    <property type="match status" value="1"/>
</dbReference>
<dbReference type="EMBL" id="PDCH01000013">
    <property type="protein sequence ID" value="RBP98988.1"/>
    <property type="molecule type" value="Genomic_DNA"/>
</dbReference>
<proteinExistence type="predicted"/>
<evidence type="ECO:0000313" key="4">
    <source>
        <dbReference type="EMBL" id="RBP98988.1"/>
    </source>
</evidence>
<dbReference type="PROSITE" id="PS51186">
    <property type="entry name" value="GNAT"/>
    <property type="match status" value="1"/>
</dbReference>
<dbReference type="AlphaFoldDB" id="A0A366KCT3"/>
<dbReference type="Gene3D" id="3.40.630.30">
    <property type="match status" value="1"/>
</dbReference>
<dbReference type="RefSeq" id="WP_113853830.1">
    <property type="nucleotide sequence ID" value="NZ_PDCH01000013.1"/>
</dbReference>
<accession>A0A366KCT3</accession>
<dbReference type="InterPro" id="IPR016181">
    <property type="entry name" value="Acyl_CoA_acyltransferase"/>
</dbReference>
<sequence length="184" mass="20162">MYRQVKASDLDALVGLECEIFAADAWTRGMLEQELNAPARTYLVYEQAGVIEAYGGFWFDGDDAELMTIGVRRAQRGRGIGLGLLERLAVQARSLGAARMLLEVRVDNMAALALYRSFGFRRMGLRRRYYQPDGADAYTMALVLSGAIASPGPIGGARDKALSPSWTEFDSAAEQSLSRGRANE</sequence>
<dbReference type="OrthoDB" id="529907at2"/>
<dbReference type="CDD" id="cd04301">
    <property type="entry name" value="NAT_SF"/>
    <property type="match status" value="1"/>
</dbReference>
<keyword evidence="1 4" id="KW-0808">Transferase</keyword>
<name>A0A366KCT3_9BIFI</name>
<gene>
    <name evidence="4" type="primary">rimI</name>
    <name evidence="4" type="ORF">CRD59_06280</name>
</gene>
<comment type="caution">
    <text evidence="4">The sequence shown here is derived from an EMBL/GenBank/DDBJ whole genome shotgun (WGS) entry which is preliminary data.</text>
</comment>
<dbReference type="InterPro" id="IPR000182">
    <property type="entry name" value="GNAT_dom"/>
</dbReference>
<keyword evidence="2" id="KW-0012">Acyltransferase</keyword>
<organism evidence="4 5">
    <name type="scientific">Bifidobacterium xylocopae</name>
    <dbReference type="NCBI Taxonomy" id="2493119"/>
    <lineage>
        <taxon>Bacteria</taxon>
        <taxon>Bacillati</taxon>
        <taxon>Actinomycetota</taxon>
        <taxon>Actinomycetes</taxon>
        <taxon>Bifidobacteriales</taxon>
        <taxon>Bifidobacteriaceae</taxon>
        <taxon>Bifidobacterium</taxon>
    </lineage>
</organism>
<evidence type="ECO:0000256" key="2">
    <source>
        <dbReference type="ARBA" id="ARBA00023315"/>
    </source>
</evidence>
<dbReference type="NCBIfam" id="TIGR01575">
    <property type="entry name" value="rimI"/>
    <property type="match status" value="1"/>
</dbReference>